<dbReference type="SUPFAM" id="SSF57850">
    <property type="entry name" value="RING/U-box"/>
    <property type="match status" value="1"/>
</dbReference>
<dbReference type="PROSITE" id="PS50089">
    <property type="entry name" value="ZF_RING_2"/>
    <property type="match status" value="1"/>
</dbReference>
<evidence type="ECO:0000256" key="3">
    <source>
        <dbReference type="ARBA" id="ARBA00022833"/>
    </source>
</evidence>
<dbReference type="PROSITE" id="PS00518">
    <property type="entry name" value="ZF_RING_1"/>
    <property type="match status" value="1"/>
</dbReference>
<evidence type="ECO:0000259" key="5">
    <source>
        <dbReference type="PROSITE" id="PS50089"/>
    </source>
</evidence>
<accession>A0A8B9JSH4</accession>
<proteinExistence type="predicted"/>
<dbReference type="Proteomes" id="UP000694621">
    <property type="component" value="Unplaced"/>
</dbReference>
<dbReference type="GO" id="GO:0008270">
    <property type="term" value="F:zinc ion binding"/>
    <property type="evidence" value="ECO:0007669"/>
    <property type="project" value="UniProtKB-KW"/>
</dbReference>
<reference evidence="6" key="1">
    <citation type="submission" date="2025-08" db="UniProtKB">
        <authorList>
            <consortium name="Ensembl"/>
        </authorList>
    </citation>
    <scope>IDENTIFICATION</scope>
</reference>
<evidence type="ECO:0000313" key="6">
    <source>
        <dbReference type="Ensembl" id="ENSAMXP00005025960.1"/>
    </source>
</evidence>
<evidence type="ECO:0000256" key="1">
    <source>
        <dbReference type="ARBA" id="ARBA00022723"/>
    </source>
</evidence>
<dbReference type="Ensembl" id="ENSAMXT00005028591.1">
    <property type="protein sequence ID" value="ENSAMXP00005025960.1"/>
    <property type="gene ID" value="ENSAMXG00005013133.1"/>
</dbReference>
<evidence type="ECO:0000313" key="7">
    <source>
        <dbReference type="Proteomes" id="UP000694621"/>
    </source>
</evidence>
<dbReference type="PANTHER" id="PTHR25465:SF41">
    <property type="entry name" value="E3 UBIQUITIN-PROTEIN LIGASE RNF135"/>
    <property type="match status" value="1"/>
</dbReference>
<keyword evidence="2 4" id="KW-0863">Zinc-finger</keyword>
<protein>
    <recommendedName>
        <fullName evidence="5">RING-type domain-containing protein</fullName>
    </recommendedName>
</protein>
<dbReference type="AlphaFoldDB" id="A0A8B9JSH4"/>
<dbReference type="InterPro" id="IPR051051">
    <property type="entry name" value="E3_ubiq-ligase_TRIM/RNF"/>
</dbReference>
<organism evidence="6 7">
    <name type="scientific">Astyanax mexicanus</name>
    <name type="common">Blind cave fish</name>
    <name type="synonym">Astyanax fasciatus mexicanus</name>
    <dbReference type="NCBI Taxonomy" id="7994"/>
    <lineage>
        <taxon>Eukaryota</taxon>
        <taxon>Metazoa</taxon>
        <taxon>Chordata</taxon>
        <taxon>Craniata</taxon>
        <taxon>Vertebrata</taxon>
        <taxon>Euteleostomi</taxon>
        <taxon>Actinopterygii</taxon>
        <taxon>Neopterygii</taxon>
        <taxon>Teleostei</taxon>
        <taxon>Ostariophysi</taxon>
        <taxon>Characiformes</taxon>
        <taxon>Characoidei</taxon>
        <taxon>Acestrorhamphidae</taxon>
        <taxon>Acestrorhamphinae</taxon>
        <taxon>Astyanax</taxon>
    </lineage>
</organism>
<evidence type="ECO:0000256" key="2">
    <source>
        <dbReference type="ARBA" id="ARBA00022771"/>
    </source>
</evidence>
<dbReference type="InterPro" id="IPR017907">
    <property type="entry name" value="Znf_RING_CS"/>
</dbReference>
<dbReference type="Pfam" id="PF13445">
    <property type="entry name" value="zf-RING_UBOX"/>
    <property type="match status" value="1"/>
</dbReference>
<dbReference type="InterPro" id="IPR013083">
    <property type="entry name" value="Znf_RING/FYVE/PHD"/>
</dbReference>
<dbReference type="SMART" id="SM00184">
    <property type="entry name" value="RING"/>
    <property type="match status" value="1"/>
</dbReference>
<sequence length="64" mass="7393">KRLEAFRQDDDPQHNTARATDLSCPICYEVYNDPVVPSCGHSFCRTCLQRMWAKVGATVWQVDY</sequence>
<keyword evidence="3" id="KW-0862">Zinc</keyword>
<dbReference type="InterPro" id="IPR027370">
    <property type="entry name" value="Znf-RING_euk"/>
</dbReference>
<keyword evidence="1" id="KW-0479">Metal-binding</keyword>
<dbReference type="InterPro" id="IPR001841">
    <property type="entry name" value="Znf_RING"/>
</dbReference>
<dbReference type="PANTHER" id="PTHR25465">
    <property type="entry name" value="B-BOX DOMAIN CONTAINING"/>
    <property type="match status" value="1"/>
</dbReference>
<evidence type="ECO:0000256" key="4">
    <source>
        <dbReference type="PROSITE-ProRule" id="PRU00175"/>
    </source>
</evidence>
<feature type="domain" description="RING-type" evidence="5">
    <location>
        <begin position="24"/>
        <end position="50"/>
    </location>
</feature>
<name>A0A8B9JSH4_ASTMX</name>
<dbReference type="Gene3D" id="3.30.40.10">
    <property type="entry name" value="Zinc/RING finger domain, C3HC4 (zinc finger)"/>
    <property type="match status" value="1"/>
</dbReference>